<evidence type="ECO:0000256" key="1">
    <source>
        <dbReference type="SAM" id="Coils"/>
    </source>
</evidence>
<sequence length="105" mass="13225">VDLRRFKRDILTLNRHPTVRKQNYREIEIFVLADDYDLNSSYYPVITFDDEYYKENYFNTQIDSYEYIEYTSEQDKRQQEKTEKEINEYNEKLNQLKFRYENFNE</sequence>
<feature type="non-terminal residue" evidence="2">
    <location>
        <position position="1"/>
    </location>
</feature>
<evidence type="ECO:0000313" key="2">
    <source>
        <dbReference type="EMBL" id="CAF1667035.1"/>
    </source>
</evidence>
<keyword evidence="1" id="KW-0175">Coiled coil</keyword>
<evidence type="ECO:0000313" key="3">
    <source>
        <dbReference type="EMBL" id="CAF4534448.1"/>
    </source>
</evidence>
<proteinExistence type="predicted"/>
<protein>
    <submittedName>
        <fullName evidence="2">Uncharacterized protein</fullName>
    </submittedName>
</protein>
<name>A0A8S2GD09_9BILA</name>
<reference evidence="2" key="1">
    <citation type="submission" date="2021-02" db="EMBL/GenBank/DDBJ databases">
        <authorList>
            <person name="Nowell W R."/>
        </authorList>
    </citation>
    <scope>NUCLEOTIDE SEQUENCE</scope>
</reference>
<organism evidence="2 4">
    <name type="scientific">Didymodactylos carnosus</name>
    <dbReference type="NCBI Taxonomy" id="1234261"/>
    <lineage>
        <taxon>Eukaryota</taxon>
        <taxon>Metazoa</taxon>
        <taxon>Spiralia</taxon>
        <taxon>Gnathifera</taxon>
        <taxon>Rotifera</taxon>
        <taxon>Eurotatoria</taxon>
        <taxon>Bdelloidea</taxon>
        <taxon>Philodinida</taxon>
        <taxon>Philodinidae</taxon>
        <taxon>Didymodactylos</taxon>
    </lineage>
</organism>
<feature type="coiled-coil region" evidence="1">
    <location>
        <begin position="72"/>
        <end position="99"/>
    </location>
</feature>
<feature type="non-terminal residue" evidence="2">
    <location>
        <position position="105"/>
    </location>
</feature>
<dbReference type="Proteomes" id="UP000682733">
    <property type="component" value="Unassembled WGS sequence"/>
</dbReference>
<dbReference type="EMBL" id="CAJNOK010072789">
    <property type="protein sequence ID" value="CAF1667035.1"/>
    <property type="molecule type" value="Genomic_DNA"/>
</dbReference>
<dbReference type="EMBL" id="CAJOBA010105167">
    <property type="protein sequence ID" value="CAF4534448.1"/>
    <property type="molecule type" value="Genomic_DNA"/>
</dbReference>
<dbReference type="AlphaFoldDB" id="A0A8S2GD09"/>
<evidence type="ECO:0000313" key="4">
    <source>
        <dbReference type="Proteomes" id="UP000677228"/>
    </source>
</evidence>
<accession>A0A8S2GD09</accession>
<gene>
    <name evidence="2" type="ORF">OVA965_LOCUS45555</name>
    <name evidence="3" type="ORF">TMI583_LOCUS49157</name>
</gene>
<dbReference type="Proteomes" id="UP000677228">
    <property type="component" value="Unassembled WGS sequence"/>
</dbReference>
<comment type="caution">
    <text evidence="2">The sequence shown here is derived from an EMBL/GenBank/DDBJ whole genome shotgun (WGS) entry which is preliminary data.</text>
</comment>